<dbReference type="STRING" id="1122185.N792_12245"/>
<evidence type="ECO:0000256" key="1">
    <source>
        <dbReference type="ARBA" id="ARBA00001947"/>
    </source>
</evidence>
<organism evidence="9 10">
    <name type="scientific">Lysobacter concretionis Ko07 = DSM 16239</name>
    <dbReference type="NCBI Taxonomy" id="1122185"/>
    <lineage>
        <taxon>Bacteria</taxon>
        <taxon>Pseudomonadati</taxon>
        <taxon>Pseudomonadota</taxon>
        <taxon>Gammaproteobacteria</taxon>
        <taxon>Lysobacterales</taxon>
        <taxon>Lysobacteraceae</taxon>
        <taxon>Novilysobacter</taxon>
    </lineage>
</organism>
<protein>
    <recommendedName>
        <fullName evidence="8">M23ase beta-sheet core domain-containing protein</fullName>
    </recommendedName>
</protein>
<dbReference type="PANTHER" id="PTHR21666:SF288">
    <property type="entry name" value="CELL DIVISION PROTEIN YTFB"/>
    <property type="match status" value="1"/>
</dbReference>
<feature type="domain" description="M23ase beta-sheet core" evidence="8">
    <location>
        <begin position="124"/>
        <end position="216"/>
    </location>
</feature>
<evidence type="ECO:0000256" key="2">
    <source>
        <dbReference type="ARBA" id="ARBA00022670"/>
    </source>
</evidence>
<dbReference type="EMBL" id="AVPS01000008">
    <property type="protein sequence ID" value="KGM51154.1"/>
    <property type="molecule type" value="Genomic_DNA"/>
</dbReference>
<comment type="caution">
    <text evidence="9">The sequence shown here is derived from an EMBL/GenBank/DDBJ whole genome shotgun (WGS) entry which is preliminary data.</text>
</comment>
<gene>
    <name evidence="9" type="ORF">N792_12245</name>
</gene>
<feature type="compositionally biased region" description="Low complexity" evidence="7">
    <location>
        <begin position="45"/>
        <end position="66"/>
    </location>
</feature>
<evidence type="ECO:0000256" key="4">
    <source>
        <dbReference type="ARBA" id="ARBA00022801"/>
    </source>
</evidence>
<keyword evidence="3" id="KW-0479">Metal-binding</keyword>
<dbReference type="InterPro" id="IPR011055">
    <property type="entry name" value="Dup_hybrid_motif"/>
</dbReference>
<keyword evidence="5" id="KW-0862">Zinc</keyword>
<dbReference type="PANTHER" id="PTHR21666">
    <property type="entry name" value="PEPTIDASE-RELATED"/>
    <property type="match status" value="1"/>
</dbReference>
<dbReference type="eggNOG" id="COG0739">
    <property type="taxonomic scope" value="Bacteria"/>
</dbReference>
<comment type="cofactor">
    <cofactor evidence="1">
        <name>Zn(2+)</name>
        <dbReference type="ChEBI" id="CHEBI:29105"/>
    </cofactor>
</comment>
<keyword evidence="6" id="KW-0482">Metalloprotease</keyword>
<name>A0A0A0ELB5_9GAMM</name>
<dbReference type="GO" id="GO:0004222">
    <property type="term" value="F:metalloendopeptidase activity"/>
    <property type="evidence" value="ECO:0007669"/>
    <property type="project" value="TreeGrafter"/>
</dbReference>
<evidence type="ECO:0000256" key="6">
    <source>
        <dbReference type="ARBA" id="ARBA00023049"/>
    </source>
</evidence>
<dbReference type="Gene3D" id="2.70.70.10">
    <property type="entry name" value="Glucose Permease (Domain IIA)"/>
    <property type="match status" value="1"/>
</dbReference>
<dbReference type="Proteomes" id="UP000030017">
    <property type="component" value="Unassembled WGS sequence"/>
</dbReference>
<dbReference type="OrthoDB" id="9800107at2"/>
<sequence>MRALLIFLAGLLVGANAVYFLMTWKHADPAAVGVFERERTRHAQAPDAPDAPARPGPDDGVPAAAEPGREPVAPDRVRIDTPPITPPRANAGGGHPPRLIVPVRGVEVAELDNTFEDARGQSRVHEAIDIMAPRGTPVLAVADGTVEKLFDSEPGGLTIYQFEPSGRYAYYYAHLDRYAANLAEGQALKQGEVIGYVGSTGNASDDAPHLHFGIFRLGPEKRWWEGTAINPYPVLTGQATL</sequence>
<proteinExistence type="predicted"/>
<keyword evidence="4" id="KW-0378">Hydrolase</keyword>
<dbReference type="GO" id="GO:0046872">
    <property type="term" value="F:metal ion binding"/>
    <property type="evidence" value="ECO:0007669"/>
    <property type="project" value="UniProtKB-KW"/>
</dbReference>
<evidence type="ECO:0000313" key="10">
    <source>
        <dbReference type="Proteomes" id="UP000030017"/>
    </source>
</evidence>
<keyword evidence="2" id="KW-0645">Protease</keyword>
<dbReference type="RefSeq" id="WP_036194969.1">
    <property type="nucleotide sequence ID" value="NZ_AVPS01000008.1"/>
</dbReference>
<dbReference type="CDD" id="cd12797">
    <property type="entry name" value="M23_peptidase"/>
    <property type="match status" value="1"/>
</dbReference>
<dbReference type="GO" id="GO:0006508">
    <property type="term" value="P:proteolysis"/>
    <property type="evidence" value="ECO:0007669"/>
    <property type="project" value="UniProtKB-KW"/>
</dbReference>
<dbReference type="SUPFAM" id="SSF51261">
    <property type="entry name" value="Duplicated hybrid motif"/>
    <property type="match status" value="1"/>
</dbReference>
<dbReference type="InterPro" id="IPR050570">
    <property type="entry name" value="Cell_wall_metabolism_enzyme"/>
</dbReference>
<dbReference type="InterPro" id="IPR016047">
    <property type="entry name" value="M23ase_b-sheet_dom"/>
</dbReference>
<dbReference type="AlphaFoldDB" id="A0A0A0ELB5"/>
<evidence type="ECO:0000313" key="9">
    <source>
        <dbReference type="EMBL" id="KGM51154.1"/>
    </source>
</evidence>
<evidence type="ECO:0000256" key="7">
    <source>
        <dbReference type="SAM" id="MobiDB-lite"/>
    </source>
</evidence>
<evidence type="ECO:0000256" key="5">
    <source>
        <dbReference type="ARBA" id="ARBA00022833"/>
    </source>
</evidence>
<reference evidence="9 10" key="1">
    <citation type="submission" date="2013-08" db="EMBL/GenBank/DDBJ databases">
        <title>Genome sequencing of Lysobacter.</title>
        <authorList>
            <person name="Zhang S."/>
            <person name="Wang G."/>
        </authorList>
    </citation>
    <scope>NUCLEOTIDE SEQUENCE [LARGE SCALE GENOMIC DNA]</scope>
    <source>
        <strain evidence="9 10">Ko07</strain>
    </source>
</reference>
<dbReference type="Pfam" id="PF01551">
    <property type="entry name" value="Peptidase_M23"/>
    <property type="match status" value="1"/>
</dbReference>
<evidence type="ECO:0000256" key="3">
    <source>
        <dbReference type="ARBA" id="ARBA00022723"/>
    </source>
</evidence>
<accession>A0A0A0ELB5</accession>
<keyword evidence="10" id="KW-1185">Reference proteome</keyword>
<evidence type="ECO:0000259" key="8">
    <source>
        <dbReference type="Pfam" id="PF01551"/>
    </source>
</evidence>
<feature type="compositionally biased region" description="Basic and acidic residues" evidence="7">
    <location>
        <begin position="67"/>
        <end position="79"/>
    </location>
</feature>
<feature type="region of interest" description="Disordered" evidence="7">
    <location>
        <begin position="40"/>
        <end position="97"/>
    </location>
</feature>